<dbReference type="EMBL" id="QGKS01000256">
    <property type="protein sequence ID" value="PWR13721.1"/>
    <property type="molecule type" value="Genomic_DNA"/>
</dbReference>
<reference evidence="4 5" key="1">
    <citation type="submission" date="2018-05" db="EMBL/GenBank/DDBJ databases">
        <title>Micromonosporas from Atacama Desert.</title>
        <authorList>
            <person name="Carro L."/>
            <person name="Golinska P."/>
            <person name="Klenk H.-P."/>
            <person name="Goodfellow M."/>
        </authorList>
    </citation>
    <scope>NUCLEOTIDE SEQUENCE [LARGE SCALE GENOMIC DNA]</scope>
    <source>
        <strain evidence="4 5">4G51</strain>
    </source>
</reference>
<dbReference type="InterPro" id="IPR006311">
    <property type="entry name" value="TAT_signal"/>
</dbReference>
<feature type="compositionally biased region" description="Gly residues" evidence="1">
    <location>
        <begin position="216"/>
        <end position="227"/>
    </location>
</feature>
<name>A0A317DGA4_9ACTN</name>
<protein>
    <recommendedName>
        <fullName evidence="6">Gram-positive cocci surface proteins LPxTG domain-containing protein</fullName>
    </recommendedName>
</protein>
<feature type="chain" id="PRO_5038687428" description="Gram-positive cocci surface proteins LPxTG domain-containing protein" evidence="3">
    <location>
        <begin position="45"/>
        <end position="269"/>
    </location>
</feature>
<dbReference type="NCBIfam" id="TIGR01167">
    <property type="entry name" value="LPXTG_anchor"/>
    <property type="match status" value="1"/>
</dbReference>
<evidence type="ECO:0008006" key="6">
    <source>
        <dbReference type="Google" id="ProtNLM"/>
    </source>
</evidence>
<keyword evidence="2" id="KW-0812">Transmembrane</keyword>
<evidence type="ECO:0000313" key="5">
    <source>
        <dbReference type="Proteomes" id="UP000246050"/>
    </source>
</evidence>
<accession>A0A317DGA4</accession>
<evidence type="ECO:0000313" key="4">
    <source>
        <dbReference type="EMBL" id="PWR13721.1"/>
    </source>
</evidence>
<keyword evidence="3" id="KW-0732">Signal</keyword>
<comment type="caution">
    <text evidence="4">The sequence shown here is derived from an EMBL/GenBank/DDBJ whole genome shotgun (WGS) entry which is preliminary data.</text>
</comment>
<dbReference type="Proteomes" id="UP000246050">
    <property type="component" value="Unassembled WGS sequence"/>
</dbReference>
<sequence>MGSCAVPSPHPGGFFMPQRRHVARAALTAAAATACLAFAAPAWATGNPHNPPGDNGTVKIDGAPFEDEVDNQPHVTCDFELEFFNFDESQKANITLWAQPPSSSPKDKVVWSKSNVLISNDPASGAENDHDEVIKLSAKDLDLAGLTLHPQQGYHIKLDVDLTDGKAFDDKHKVFWLKPCESSESPSPNPGGETSTPTPGGSDNPSENLSANPSGSAGGGSGGGTGTEGGLPLTGVAATSIALTGLVLIGGGVALMVLRRRRDKITFTS</sequence>
<evidence type="ECO:0000256" key="2">
    <source>
        <dbReference type="SAM" id="Phobius"/>
    </source>
</evidence>
<proteinExistence type="predicted"/>
<keyword evidence="2" id="KW-0472">Membrane</keyword>
<feature type="signal peptide" evidence="3">
    <location>
        <begin position="1"/>
        <end position="44"/>
    </location>
</feature>
<dbReference type="AlphaFoldDB" id="A0A317DGA4"/>
<organism evidence="4 5">
    <name type="scientific">Micromonospora sicca</name>
    <dbReference type="NCBI Taxonomy" id="2202420"/>
    <lineage>
        <taxon>Bacteria</taxon>
        <taxon>Bacillati</taxon>
        <taxon>Actinomycetota</taxon>
        <taxon>Actinomycetes</taxon>
        <taxon>Micromonosporales</taxon>
        <taxon>Micromonosporaceae</taxon>
        <taxon>Micromonospora</taxon>
    </lineage>
</organism>
<keyword evidence="2" id="KW-1133">Transmembrane helix</keyword>
<evidence type="ECO:0000256" key="3">
    <source>
        <dbReference type="SAM" id="SignalP"/>
    </source>
</evidence>
<evidence type="ECO:0000256" key="1">
    <source>
        <dbReference type="SAM" id="MobiDB-lite"/>
    </source>
</evidence>
<gene>
    <name evidence="4" type="ORF">DKT69_19710</name>
</gene>
<feature type="region of interest" description="Disordered" evidence="1">
    <location>
        <begin position="179"/>
        <end position="227"/>
    </location>
</feature>
<dbReference type="PROSITE" id="PS51318">
    <property type="entry name" value="TAT"/>
    <property type="match status" value="1"/>
</dbReference>
<feature type="transmembrane region" description="Helical" evidence="2">
    <location>
        <begin position="236"/>
        <end position="258"/>
    </location>
</feature>
<feature type="compositionally biased region" description="Low complexity" evidence="1">
    <location>
        <begin position="179"/>
        <end position="215"/>
    </location>
</feature>